<keyword evidence="10" id="KW-1185">Reference proteome</keyword>
<dbReference type="InterPro" id="IPR019734">
    <property type="entry name" value="TPR_rpt"/>
</dbReference>
<dbReference type="OMA" id="DGWAWYY"/>
<dbReference type="EMBL" id="LXFE01000598">
    <property type="protein sequence ID" value="OLL24837.1"/>
    <property type="molecule type" value="Genomic_DNA"/>
</dbReference>
<dbReference type="InterPro" id="IPR010491">
    <property type="entry name" value="PRP1_N"/>
</dbReference>
<dbReference type="Pfam" id="PF13181">
    <property type="entry name" value="TPR_8"/>
    <property type="match status" value="1"/>
</dbReference>
<keyword evidence="4" id="KW-0508">mRNA splicing</keyword>
<dbReference type="InterPro" id="IPR011990">
    <property type="entry name" value="TPR-like_helical_dom_sf"/>
</dbReference>
<dbReference type="Proteomes" id="UP000186594">
    <property type="component" value="Unassembled WGS sequence"/>
</dbReference>
<reference evidence="9 10" key="1">
    <citation type="submission" date="2016-04" db="EMBL/GenBank/DDBJ databases">
        <title>Evolutionary innovation and constraint leading to complex multicellularity in the Ascomycota.</title>
        <authorList>
            <person name="Cisse O."/>
            <person name="Nguyen A."/>
            <person name="Hewitt D.A."/>
            <person name="Jedd G."/>
            <person name="Stajich J.E."/>
        </authorList>
    </citation>
    <scope>NUCLEOTIDE SEQUENCE [LARGE SCALE GENOMIC DNA]</scope>
    <source>
        <strain evidence="9 10">DAH-3</strain>
    </source>
</reference>
<dbReference type="FunFam" id="1.25.40.10:FF:000256">
    <property type="entry name" value="Probable pre-mRNA splicing factor prp1"/>
    <property type="match status" value="1"/>
</dbReference>
<dbReference type="GO" id="GO:0046540">
    <property type="term" value="C:U4/U6 x U5 tri-snRNP complex"/>
    <property type="evidence" value="ECO:0007669"/>
    <property type="project" value="EnsemblFungi"/>
</dbReference>
<evidence type="ECO:0000313" key="10">
    <source>
        <dbReference type="Proteomes" id="UP000186594"/>
    </source>
</evidence>
<dbReference type="OrthoDB" id="440128at2759"/>
<dbReference type="PANTHER" id="PTHR11246:SF1">
    <property type="entry name" value="PRE-MRNA-PROCESSING FACTOR 6"/>
    <property type="match status" value="1"/>
</dbReference>
<feature type="region of interest" description="Disordered" evidence="7">
    <location>
        <begin position="1"/>
        <end position="23"/>
    </location>
</feature>
<accession>A0A1U7LQA5</accession>
<comment type="subcellular location">
    <subcellularLocation>
        <location evidence="1">Nucleus</location>
    </subcellularLocation>
</comment>
<gene>
    <name evidence="9" type="ORF">NEOLI_003689</name>
</gene>
<dbReference type="STRING" id="1198029.A0A1U7LQA5"/>
<sequence length="909" mass="102188">MAASRKDWLHMAPPPNYVAGLGRGATGFTTRSDIGPAREGPSEDLIKAALARRLEGGADNDDDDERFRDPENDVGLFGSAPYDEEDDEADKIFDAVDQKMDLRRKAKREAREAEAAALLESKKPKIQSQFADLKRGLSVVTDEEWANIPEVTNISGRNKRKTVDPLRQRYYAVPDSLLAEARDMGAMDTSIETNGAESVVDGTMTDFASIGKARDTVLGMKLDQAGGDSVSGSTTIDPKGYLTSLSSVVTKSSAEIGDLKRARLLYQSVTQTNPKHAPGWIAAARVEEMAGKTVPARNIIAKGCEECPTNEDVWIERVRLNTEENGKVIIAEAVRAIPKSVKLWLTAMRLETEDHAKRRVLRKALEFIPQSVKLWKEAVDLEENPNNARILLARATELIPLSVDLWLALARLETPENARKVLNKARQAVPTSHEIWIAAARLEEESGRYERLGTIIQRAISELQKFGGMLSRENWITEAERCEQEGGQITCQEIIAATLGQGVEDEDRKTTWLADAEASINRGCYMTARAIYAYALRVFPEKKGIWRRAVELEKNHGTTQALSDLLEHAVQRCPKAEILWLIHAKEKYQVGDIDATRSILARAFEENSNSEEIWLAAVKVEFENHKHEDARILLRQARTEAGTERVWRKSVMLERHLNEPLKALELVDEGLRLFERAEKLHMMKSQIFEELGKIQNAREAFTTGTRKCSSCVTLWILASRLEEKAGLVIKARALLDRARLINQNNEELWCETIQVELRAKNDKQAKIWMAKALQECPKSGNLWSAAIFMEPRPQRKTRSVDALRACDSDSVLITTVSRLFWAERKIDKAKTWFERAVTVNPDNGDSWAWYYNFLKAHGSEEEQSNLVNRAVAADPHHGKVWQVVAKDINHPLRKAEDILTEAAKLVADQ</sequence>
<name>A0A1U7LQA5_NEOID</name>
<dbReference type="FunFam" id="1.25.40.10:FF:001164">
    <property type="entry name" value="mRNA splicing factor (Prp1/Zer1), putative (AFU_orthologue AFUA_2G06070)"/>
    <property type="match status" value="1"/>
</dbReference>
<feature type="domain" description="PRP1 splicing factor N-terminal" evidence="8">
    <location>
        <begin position="13"/>
        <end position="157"/>
    </location>
</feature>
<dbReference type="InterPro" id="IPR003107">
    <property type="entry name" value="HAT"/>
</dbReference>
<evidence type="ECO:0000256" key="5">
    <source>
        <dbReference type="ARBA" id="ARBA00023242"/>
    </source>
</evidence>
<protein>
    <submittedName>
        <fullName evidence="9">Pre-mRNA-splicing factor prp1</fullName>
    </submittedName>
</protein>
<dbReference type="GO" id="GO:0000244">
    <property type="term" value="P:spliceosomal tri-snRNP complex assembly"/>
    <property type="evidence" value="ECO:0007669"/>
    <property type="project" value="TreeGrafter"/>
</dbReference>
<evidence type="ECO:0000256" key="1">
    <source>
        <dbReference type="ARBA" id="ARBA00004123"/>
    </source>
</evidence>
<dbReference type="GO" id="GO:0045292">
    <property type="term" value="P:mRNA cis splicing, via spliceosome"/>
    <property type="evidence" value="ECO:0007669"/>
    <property type="project" value="EnsemblFungi"/>
</dbReference>
<feature type="region of interest" description="Disordered" evidence="7">
    <location>
        <begin position="54"/>
        <end position="75"/>
    </location>
</feature>
<feature type="repeat" description="TPR" evidence="6">
    <location>
        <begin position="810"/>
        <end position="843"/>
    </location>
</feature>
<keyword evidence="2" id="KW-0507">mRNA processing</keyword>
<dbReference type="Gene3D" id="1.25.40.10">
    <property type="entry name" value="Tetratricopeptide repeat domain"/>
    <property type="match status" value="3"/>
</dbReference>
<evidence type="ECO:0000256" key="2">
    <source>
        <dbReference type="ARBA" id="ARBA00022664"/>
    </source>
</evidence>
<evidence type="ECO:0000256" key="7">
    <source>
        <dbReference type="SAM" id="MobiDB-lite"/>
    </source>
</evidence>
<evidence type="ECO:0000313" key="9">
    <source>
        <dbReference type="EMBL" id="OLL24837.1"/>
    </source>
</evidence>
<comment type="caution">
    <text evidence="9">The sequence shown here is derived from an EMBL/GenBank/DDBJ whole genome shotgun (WGS) entry which is preliminary data.</text>
</comment>
<evidence type="ECO:0000259" key="8">
    <source>
        <dbReference type="Pfam" id="PF06424"/>
    </source>
</evidence>
<keyword evidence="5" id="KW-0539">Nucleus</keyword>
<dbReference type="Pfam" id="PF06424">
    <property type="entry name" value="PRP1_N"/>
    <property type="match status" value="1"/>
</dbReference>
<keyword evidence="6" id="KW-0802">TPR repeat</keyword>
<evidence type="ECO:0000256" key="3">
    <source>
        <dbReference type="ARBA" id="ARBA00022737"/>
    </source>
</evidence>
<evidence type="ECO:0000256" key="6">
    <source>
        <dbReference type="PROSITE-ProRule" id="PRU00339"/>
    </source>
</evidence>
<organism evidence="9 10">
    <name type="scientific">Neolecta irregularis (strain DAH-3)</name>
    <dbReference type="NCBI Taxonomy" id="1198029"/>
    <lineage>
        <taxon>Eukaryota</taxon>
        <taxon>Fungi</taxon>
        <taxon>Dikarya</taxon>
        <taxon>Ascomycota</taxon>
        <taxon>Taphrinomycotina</taxon>
        <taxon>Neolectales</taxon>
        <taxon>Neolectaceae</taxon>
        <taxon>Neolecta</taxon>
    </lineage>
</organism>
<dbReference type="SMART" id="SM00386">
    <property type="entry name" value="HAT"/>
    <property type="match status" value="11"/>
</dbReference>
<dbReference type="InterPro" id="IPR045075">
    <property type="entry name" value="Syf1-like"/>
</dbReference>
<evidence type="ECO:0000256" key="4">
    <source>
        <dbReference type="ARBA" id="ARBA00023187"/>
    </source>
</evidence>
<dbReference type="AlphaFoldDB" id="A0A1U7LQA5"/>
<dbReference type="GO" id="GO:0071013">
    <property type="term" value="C:catalytic step 2 spliceosome"/>
    <property type="evidence" value="ECO:0007669"/>
    <property type="project" value="TreeGrafter"/>
</dbReference>
<dbReference type="PANTHER" id="PTHR11246">
    <property type="entry name" value="PRE-MRNA SPLICING FACTOR"/>
    <property type="match status" value="1"/>
</dbReference>
<proteinExistence type="predicted"/>
<dbReference type="PROSITE" id="PS50005">
    <property type="entry name" value="TPR"/>
    <property type="match status" value="1"/>
</dbReference>
<dbReference type="SUPFAM" id="SSF48452">
    <property type="entry name" value="TPR-like"/>
    <property type="match status" value="3"/>
</dbReference>
<keyword evidence="3" id="KW-0677">Repeat</keyword>